<dbReference type="AlphaFoldDB" id="A0A1H8ADU4"/>
<keyword evidence="2" id="KW-1185">Reference proteome</keyword>
<evidence type="ECO:0008006" key="3">
    <source>
        <dbReference type="Google" id="ProtNLM"/>
    </source>
</evidence>
<evidence type="ECO:0000313" key="2">
    <source>
        <dbReference type="Proteomes" id="UP000199664"/>
    </source>
</evidence>
<accession>A0A1H8ADU4</accession>
<gene>
    <name evidence="1" type="ORF">SAMN04515666_11926</name>
</gene>
<name>A0A1H8ADU4_9HYPH</name>
<dbReference type="OrthoDB" id="8452228at2"/>
<dbReference type="Proteomes" id="UP000199664">
    <property type="component" value="Unassembled WGS sequence"/>
</dbReference>
<dbReference type="EMBL" id="FOAN01000019">
    <property type="protein sequence ID" value="SEM69022.1"/>
    <property type="molecule type" value="Genomic_DNA"/>
</dbReference>
<proteinExistence type="predicted"/>
<reference evidence="2" key="1">
    <citation type="submission" date="2016-10" db="EMBL/GenBank/DDBJ databases">
        <authorList>
            <person name="Varghese N."/>
            <person name="Submissions S."/>
        </authorList>
    </citation>
    <scope>NUCLEOTIDE SEQUENCE [LARGE SCALE GENOMIC DNA]</scope>
    <source>
        <strain evidence="2">LMG 26383,CCUG 61248,R- 45681</strain>
    </source>
</reference>
<dbReference type="RefSeq" id="WP_091843484.1">
    <property type="nucleotide sequence ID" value="NZ_FOAN01000019.1"/>
</dbReference>
<dbReference type="STRING" id="1036779.SAMN04515666_11926"/>
<sequence>MHSRVVVIAPPQPVLTATAVKAAIPALAGVADGLLDGLIAAATEEIDGPTGWLGRAIGRQTLELRCSAFPCRGEWLSLPFPPFVDVTEIAFTAPDGTDGVVASEVYRSRDGNVGLAPGKSWPAVACEPGSVRIRYRAGYEPDAVPAKVKSALALRVSELSHVGAGDPSLKKEVVEGVGSQEWERGNARPAISQAVESLLSGLKVYSL</sequence>
<protein>
    <recommendedName>
        <fullName evidence="3">Phage gp6-like head-tail connector protein</fullName>
    </recommendedName>
</protein>
<evidence type="ECO:0000313" key="1">
    <source>
        <dbReference type="EMBL" id="SEM69022.1"/>
    </source>
</evidence>
<organism evidence="1 2">
    <name type="scientific">Bosea lupini</name>
    <dbReference type="NCBI Taxonomy" id="1036779"/>
    <lineage>
        <taxon>Bacteria</taxon>
        <taxon>Pseudomonadati</taxon>
        <taxon>Pseudomonadota</taxon>
        <taxon>Alphaproteobacteria</taxon>
        <taxon>Hyphomicrobiales</taxon>
        <taxon>Boseaceae</taxon>
        <taxon>Bosea</taxon>
    </lineage>
</organism>